<keyword evidence="2" id="KW-1185">Reference proteome</keyword>
<reference evidence="1 2" key="1">
    <citation type="journal article" date="2014" name="PLoS ONE">
        <title>Genome Information of Methylobacterium oryzae, a Plant-Probiotic Methylotroph in the Phyllosphere.</title>
        <authorList>
            <person name="Kwak M.J."/>
            <person name="Jeong H."/>
            <person name="Madhaiyan M."/>
            <person name="Lee Y."/>
            <person name="Sa T.M."/>
            <person name="Oh T.K."/>
            <person name="Kim J.F."/>
        </authorList>
    </citation>
    <scope>NUCLEOTIDE SEQUENCE [LARGE SCALE GENOMIC DNA]</scope>
    <source>
        <strain evidence="1 2">CBMB20</strain>
    </source>
</reference>
<organism evidence="1 2">
    <name type="scientific">Methylobacterium oryzae CBMB20</name>
    <dbReference type="NCBI Taxonomy" id="693986"/>
    <lineage>
        <taxon>Bacteria</taxon>
        <taxon>Pseudomonadati</taxon>
        <taxon>Pseudomonadota</taxon>
        <taxon>Alphaproteobacteria</taxon>
        <taxon>Hyphomicrobiales</taxon>
        <taxon>Methylobacteriaceae</taxon>
        <taxon>Methylobacterium</taxon>
    </lineage>
</organism>
<dbReference type="HOGENOM" id="CLU_3218548_0_0_5"/>
<name>A0A089NS92_9HYPH</name>
<dbReference type="RefSeq" id="WP_257791599.1">
    <property type="nucleotide sequence ID" value="NZ_CP003811.1"/>
</dbReference>
<dbReference type="AlphaFoldDB" id="A0A089NS92"/>
<sequence>MLCVGHSDLKDLSDQSPECGFAFLAPTSERLFQSVEAARKPLAA</sequence>
<gene>
    <name evidence="1" type="ORF">MOC_3056</name>
</gene>
<accession>A0A089NS92</accession>
<evidence type="ECO:0000313" key="2">
    <source>
        <dbReference type="Proteomes" id="UP000029492"/>
    </source>
</evidence>
<protein>
    <submittedName>
        <fullName evidence="1">Cyclic nucleotide-binding protein</fullName>
    </submittedName>
</protein>
<dbReference type="GeneID" id="96607342"/>
<dbReference type="EMBL" id="CP003811">
    <property type="protein sequence ID" value="AIQ90811.1"/>
    <property type="molecule type" value="Genomic_DNA"/>
</dbReference>
<dbReference type="KEGG" id="mor:MOC_3056"/>
<dbReference type="Proteomes" id="UP000029492">
    <property type="component" value="Chromosome"/>
</dbReference>
<evidence type="ECO:0000313" key="1">
    <source>
        <dbReference type="EMBL" id="AIQ90811.1"/>
    </source>
</evidence>
<proteinExistence type="predicted"/>